<dbReference type="AlphaFoldDB" id="A0A1M2VDK6"/>
<dbReference type="EMBL" id="MNAD01001474">
    <property type="protein sequence ID" value="OJT05286.1"/>
    <property type="molecule type" value="Genomic_DNA"/>
</dbReference>
<keyword evidence="4" id="KW-1185">Reference proteome</keyword>
<dbReference type="EMBL" id="MNAD01001485">
    <property type="protein sequence ID" value="OJT05129.1"/>
    <property type="molecule type" value="Genomic_DNA"/>
</dbReference>
<dbReference type="EMBL" id="MNAD01001408">
    <property type="protein sequence ID" value="OJT05664.1"/>
    <property type="molecule type" value="Genomic_DNA"/>
</dbReference>
<organism evidence="3 4">
    <name type="scientific">Trametes pubescens</name>
    <name type="common">White-rot fungus</name>
    <dbReference type="NCBI Taxonomy" id="154538"/>
    <lineage>
        <taxon>Eukaryota</taxon>
        <taxon>Fungi</taxon>
        <taxon>Dikarya</taxon>
        <taxon>Basidiomycota</taxon>
        <taxon>Agaricomycotina</taxon>
        <taxon>Agaricomycetes</taxon>
        <taxon>Polyporales</taxon>
        <taxon>Polyporaceae</taxon>
        <taxon>Trametes</taxon>
    </lineage>
</organism>
<evidence type="ECO:0000313" key="3">
    <source>
        <dbReference type="EMBL" id="OJT05664.1"/>
    </source>
</evidence>
<proteinExistence type="predicted"/>
<name>A0A1M2VDK6_TRAPU</name>
<protein>
    <recommendedName>
        <fullName evidence="5">F-box domain-containing protein</fullName>
    </recommendedName>
</protein>
<dbReference type="OrthoDB" id="2757283at2759"/>
<sequence length="309" mass="34138">MQSLTVSILRRIFAYSDLETLLLACRPASSTFATAVDEELKDRMKGLIGWSVLSYELTYLLSRHCRFAADVEEMRNAMRASHAFIGGSLPLRMFSPIKFIPSNADIFVPISGAAVLIQHLSTHEGYRVESANNISPIAMPNDPQHDTAVVTYGAGLQSITVMRQPGKTVNVHTFPNPHPFVFAADVITLSWTTLLFNFVTADYAICAYPELSLKGRGLFHMERFLRGMPGGSSNHILNEYADRGFDFAGHPSWWFARDYDACSKGSTCPLSRRTFGDGGCLIIPSREGPGDAFGRDWIFGGVTDSVHDM</sequence>
<evidence type="ECO:0000313" key="1">
    <source>
        <dbReference type="EMBL" id="OJT05129.1"/>
    </source>
</evidence>
<evidence type="ECO:0000313" key="4">
    <source>
        <dbReference type="Proteomes" id="UP000184267"/>
    </source>
</evidence>
<gene>
    <name evidence="3" type="ORF">TRAPUB_3506</name>
    <name evidence="2" type="ORF">TRAPUB_3950</name>
    <name evidence="1" type="ORF">TRAPUB_4090</name>
</gene>
<evidence type="ECO:0000313" key="2">
    <source>
        <dbReference type="EMBL" id="OJT05286.1"/>
    </source>
</evidence>
<dbReference type="Proteomes" id="UP000184267">
    <property type="component" value="Unassembled WGS sequence"/>
</dbReference>
<comment type="caution">
    <text evidence="3">The sequence shown here is derived from an EMBL/GenBank/DDBJ whole genome shotgun (WGS) entry which is preliminary data.</text>
</comment>
<evidence type="ECO:0008006" key="5">
    <source>
        <dbReference type="Google" id="ProtNLM"/>
    </source>
</evidence>
<accession>A0A1M2VDK6</accession>
<reference evidence="3 4" key="1">
    <citation type="submission" date="2016-10" db="EMBL/GenBank/DDBJ databases">
        <title>Genome sequence of the basidiomycete white-rot fungus Trametes pubescens.</title>
        <authorList>
            <person name="Makela M.R."/>
            <person name="Granchi Z."/>
            <person name="Peng M."/>
            <person name="De Vries R.P."/>
            <person name="Grigoriev I."/>
            <person name="Riley R."/>
            <person name="Hilden K."/>
        </authorList>
    </citation>
    <scope>NUCLEOTIDE SEQUENCE [LARGE SCALE GENOMIC DNA]</scope>
    <source>
        <strain evidence="3 4">FBCC735</strain>
    </source>
</reference>